<organism evidence="2 3">
    <name type="scientific">Mumia zhuanghuii</name>
    <dbReference type="NCBI Taxonomy" id="2585211"/>
    <lineage>
        <taxon>Bacteria</taxon>
        <taxon>Bacillati</taxon>
        <taxon>Actinomycetota</taxon>
        <taxon>Actinomycetes</taxon>
        <taxon>Propionibacteriales</taxon>
        <taxon>Nocardioidaceae</taxon>
        <taxon>Mumia</taxon>
    </lineage>
</organism>
<dbReference type="EMBL" id="VDFQ02000003">
    <property type="protein sequence ID" value="KAA1422782.1"/>
    <property type="molecule type" value="Genomic_DNA"/>
</dbReference>
<keyword evidence="1" id="KW-1133">Transmembrane helix</keyword>
<feature type="transmembrane region" description="Helical" evidence="1">
    <location>
        <begin position="211"/>
        <end position="239"/>
    </location>
</feature>
<reference evidence="2 3" key="1">
    <citation type="submission" date="2019-09" db="EMBL/GenBank/DDBJ databases">
        <title>Mumia zhuanghuii sp. nov. isolated from the intestinal contents of plateau pika (Ochotona curzoniae) in the Qinghai-Tibet plateau of China.</title>
        <authorList>
            <person name="Tian Z."/>
        </authorList>
    </citation>
    <scope>NUCLEOTIDE SEQUENCE [LARGE SCALE GENOMIC DNA]</scope>
    <source>
        <strain evidence="3">350</strain>
    </source>
</reference>
<dbReference type="RefSeq" id="WP_149769732.1">
    <property type="nucleotide sequence ID" value="NZ_VDFQ02000003.1"/>
</dbReference>
<feature type="transmembrane region" description="Helical" evidence="1">
    <location>
        <begin position="88"/>
        <end position="108"/>
    </location>
</feature>
<protein>
    <recommendedName>
        <fullName evidence="4">O-antigen ligase</fullName>
    </recommendedName>
</protein>
<dbReference type="AlphaFoldDB" id="A0A5Q6RXH7"/>
<feature type="transmembrane region" description="Helical" evidence="1">
    <location>
        <begin position="28"/>
        <end position="45"/>
    </location>
</feature>
<evidence type="ECO:0000313" key="2">
    <source>
        <dbReference type="EMBL" id="KAA1422782.1"/>
    </source>
</evidence>
<keyword evidence="1" id="KW-0472">Membrane</keyword>
<feature type="transmembrane region" description="Helical" evidence="1">
    <location>
        <begin position="246"/>
        <end position="268"/>
    </location>
</feature>
<evidence type="ECO:0000256" key="1">
    <source>
        <dbReference type="SAM" id="Phobius"/>
    </source>
</evidence>
<feature type="transmembrane region" description="Helical" evidence="1">
    <location>
        <begin position="332"/>
        <end position="353"/>
    </location>
</feature>
<feature type="transmembrane region" description="Helical" evidence="1">
    <location>
        <begin position="365"/>
        <end position="382"/>
    </location>
</feature>
<comment type="caution">
    <text evidence="2">The sequence shown here is derived from an EMBL/GenBank/DDBJ whole genome shotgun (WGS) entry which is preliminary data.</text>
</comment>
<accession>A0A5Q6RXH7</accession>
<gene>
    <name evidence="2" type="ORF">FE697_011515</name>
</gene>
<feature type="transmembrane region" description="Helical" evidence="1">
    <location>
        <begin position="114"/>
        <end position="133"/>
    </location>
</feature>
<name>A0A5Q6RXH7_9ACTN</name>
<evidence type="ECO:0008006" key="4">
    <source>
        <dbReference type="Google" id="ProtNLM"/>
    </source>
</evidence>
<keyword evidence="1" id="KW-0812">Transmembrane</keyword>
<feature type="transmembrane region" description="Helical" evidence="1">
    <location>
        <begin position="145"/>
        <end position="165"/>
    </location>
</feature>
<feature type="transmembrane region" description="Helical" evidence="1">
    <location>
        <begin position="57"/>
        <end position="76"/>
    </location>
</feature>
<proteinExistence type="predicted"/>
<dbReference type="OrthoDB" id="5186562at2"/>
<evidence type="ECO:0000313" key="3">
    <source>
        <dbReference type="Proteomes" id="UP000307768"/>
    </source>
</evidence>
<feature type="transmembrane region" description="Helical" evidence="1">
    <location>
        <begin position="388"/>
        <end position="404"/>
    </location>
</feature>
<dbReference type="Proteomes" id="UP000307768">
    <property type="component" value="Unassembled WGS sequence"/>
</dbReference>
<sequence>MSAATSLDTRAPSNPTADGSPFSLRIRFTRLQLIMILLVVSAISWRRGVYYSGGADVVVVAKAMLTVIALGLAFTLPKPDRRWSQVEVTPVLGLLGYLSIAVISSLLISDETVASMILVIRLSMLAAALVLLARARPWDEVVNAMLVAMLVVVVFATLTGVGTLASGRLEGGIPPIGPNQVCLMFSLPALAVAHRCIFGSATMFDVVSLPLLLGLVWATGSRTGLAALVLAMAIIVVLAPRISIPVFAAAVMSVPAVAAVVGLTSVMAEFVGRGDTASLLTLNSRTVAWSAAIDYPSNLLERLIGGGLALRQIPVSAMYRDTQILDSTWVSAYLQVGLLGVLALVLAIVTTLVAARRCGPTTRGFFVAVIVMLALVSILESGLFDTSVSFIVFFTTTLAIYAHPKRKQMA</sequence>